<evidence type="ECO:0000256" key="2">
    <source>
        <dbReference type="ARBA" id="ARBA00007168"/>
    </source>
</evidence>
<feature type="transmembrane region" description="Helical" evidence="7">
    <location>
        <begin position="240"/>
        <end position="264"/>
    </location>
</feature>
<feature type="transmembrane region" description="Helical" evidence="7">
    <location>
        <begin position="207"/>
        <end position="228"/>
    </location>
</feature>
<dbReference type="Proteomes" id="UP001363151">
    <property type="component" value="Unassembled WGS sequence"/>
</dbReference>
<feature type="transmembrane region" description="Helical" evidence="7">
    <location>
        <begin position="581"/>
        <end position="602"/>
    </location>
</feature>
<feature type="transmembrane region" description="Helical" evidence="7">
    <location>
        <begin position="441"/>
        <end position="461"/>
    </location>
</feature>
<keyword evidence="5 7" id="KW-0472">Membrane</keyword>
<evidence type="ECO:0000256" key="5">
    <source>
        <dbReference type="ARBA" id="ARBA00023136"/>
    </source>
</evidence>
<comment type="subcellular location">
    <subcellularLocation>
        <location evidence="7">Cell membrane</location>
        <topology evidence="7">Multi-pass membrane protein</topology>
    </subcellularLocation>
    <subcellularLocation>
        <location evidence="1">Membrane</location>
        <topology evidence="1">Multi-pass membrane protein</topology>
    </subcellularLocation>
</comment>
<organism evidence="9 10">
    <name type="scientific">Aureococcus anophagefferens</name>
    <name type="common">Harmful bloom alga</name>
    <dbReference type="NCBI Taxonomy" id="44056"/>
    <lineage>
        <taxon>Eukaryota</taxon>
        <taxon>Sar</taxon>
        <taxon>Stramenopiles</taxon>
        <taxon>Ochrophyta</taxon>
        <taxon>Pelagophyceae</taxon>
        <taxon>Pelagomonadales</taxon>
        <taxon>Pelagomonadaceae</taxon>
        <taxon>Aureococcus</taxon>
    </lineage>
</organism>
<evidence type="ECO:0000256" key="1">
    <source>
        <dbReference type="ARBA" id="ARBA00004141"/>
    </source>
</evidence>
<sequence>MSPPREKDTTEANEEKNQLEVGKDFEGPTGRRRCTDIFWLLLLLAHWASVTYVGFVAFGWIDNGRIGKGRPEILTNWIDHNGLVCDDDAGVHGKPYLYFPNPLGTRGQLAGAGGLYYKVEAGPNEGSLASSAYGFCVEKCPGSSNDVVVDETSCEDGVCDTWDAYKSVEFVSYCVPHLKGVEVEDDAVEESNNPVFRWFQELFADVIAARVPLAITGAALPFFLGFVYMRVLRLPGALCVIVWGSILLVFAALVVVGTACYANYGELKDVDDDEVAEDNDGYERASLVCAVVFYILAAVFLCVVCCMRNAILLAMGIVKEAGVAVADMTALVFLPLVQAAATLAFLVVFFVYCVYVATAGEKELVETDAYGPLDMPYHTYDISNDQLYALWYLLFDAFWTLEFLAALGQLVVATAAATYYFTRDKSTIGSGVVVASARKSLFYHAGTAACGSLLIGLLRWVKAVLLYVQRKCETALARGGVAKNVARCVFCGLQCFLWCLEKCLKFLNKQAYIQTAIFGYSFCKAARKGFFLVLRNVRRVAALDAVANLIFFVTKVLVAVTCGLACFFWLGLYYREETHSILYPSLVVALVAYEVAAIFVGVVDMVADTLLVCFIADEEIYGAGSADCFATPRLRKHVAKASGKQLGTF</sequence>
<dbReference type="PANTHER" id="PTHR12385:SF14">
    <property type="entry name" value="CHOLINE TRANSPORTER-LIKE 2"/>
    <property type="match status" value="1"/>
</dbReference>
<evidence type="ECO:0000256" key="7">
    <source>
        <dbReference type="RuleBase" id="RU368066"/>
    </source>
</evidence>
<keyword evidence="4 7" id="KW-1133">Transmembrane helix</keyword>
<name>A0ABR1GF52_AURAN</name>
<protein>
    <recommendedName>
        <fullName evidence="7">Choline transporter-like protein</fullName>
    </recommendedName>
</protein>
<evidence type="ECO:0000313" key="10">
    <source>
        <dbReference type="Proteomes" id="UP001363151"/>
    </source>
</evidence>
<dbReference type="Pfam" id="PF04515">
    <property type="entry name" value="Choline_transpo"/>
    <property type="match status" value="1"/>
</dbReference>
<evidence type="ECO:0000256" key="8">
    <source>
        <dbReference type="SAM" id="MobiDB-lite"/>
    </source>
</evidence>
<accession>A0ABR1GF52</accession>
<feature type="transmembrane region" description="Helical" evidence="7">
    <location>
        <begin position="397"/>
        <end position="421"/>
    </location>
</feature>
<reference evidence="9 10" key="1">
    <citation type="submission" date="2024-03" db="EMBL/GenBank/DDBJ databases">
        <title>Aureococcus anophagefferens CCMP1851 and Kratosvirus quantuckense: Draft genome of a second virus-susceptible host strain in the model system.</title>
        <authorList>
            <person name="Chase E."/>
            <person name="Truchon A.R."/>
            <person name="Schepens W."/>
            <person name="Wilhelm S.W."/>
        </authorList>
    </citation>
    <scope>NUCLEOTIDE SEQUENCE [LARGE SCALE GENOMIC DNA]</scope>
    <source>
        <strain evidence="9 10">CCMP1851</strain>
    </source>
</reference>
<dbReference type="InterPro" id="IPR007603">
    <property type="entry name" value="Choline_transptr-like"/>
</dbReference>
<dbReference type="EMBL" id="JBBJCI010000024">
    <property type="protein sequence ID" value="KAK7254523.1"/>
    <property type="molecule type" value="Genomic_DNA"/>
</dbReference>
<keyword evidence="6" id="KW-0325">Glycoprotein</keyword>
<gene>
    <name evidence="9" type="ORF">SO694_000114120</name>
</gene>
<keyword evidence="3 7" id="KW-0812">Transmembrane</keyword>
<keyword evidence="10" id="KW-1185">Reference proteome</keyword>
<feature type="transmembrane region" description="Helical" evidence="7">
    <location>
        <begin position="284"/>
        <end position="307"/>
    </location>
</feature>
<evidence type="ECO:0000256" key="6">
    <source>
        <dbReference type="ARBA" id="ARBA00023180"/>
    </source>
</evidence>
<evidence type="ECO:0000313" key="9">
    <source>
        <dbReference type="EMBL" id="KAK7254523.1"/>
    </source>
</evidence>
<comment type="function">
    <text evidence="7">Choline transporter.</text>
</comment>
<feature type="region of interest" description="Disordered" evidence="8">
    <location>
        <begin position="1"/>
        <end position="24"/>
    </location>
</feature>
<evidence type="ECO:0000256" key="3">
    <source>
        <dbReference type="ARBA" id="ARBA00022692"/>
    </source>
</evidence>
<evidence type="ECO:0000256" key="4">
    <source>
        <dbReference type="ARBA" id="ARBA00022989"/>
    </source>
</evidence>
<proteinExistence type="inferred from homology"/>
<feature type="transmembrane region" description="Helical" evidence="7">
    <location>
        <begin position="328"/>
        <end position="357"/>
    </location>
</feature>
<comment type="similarity">
    <text evidence="2 7">Belongs to the CTL (choline transporter-like) family.</text>
</comment>
<comment type="caution">
    <text evidence="9">The sequence shown here is derived from an EMBL/GenBank/DDBJ whole genome shotgun (WGS) entry which is preliminary data.</text>
</comment>
<feature type="transmembrane region" description="Helical" evidence="7">
    <location>
        <begin position="37"/>
        <end position="61"/>
    </location>
</feature>
<dbReference type="PANTHER" id="PTHR12385">
    <property type="entry name" value="CHOLINE TRANSPORTER-LIKE (SLC FAMILY 44)"/>
    <property type="match status" value="1"/>
</dbReference>
<feature type="transmembrane region" description="Helical" evidence="7">
    <location>
        <begin position="549"/>
        <end position="574"/>
    </location>
</feature>